<evidence type="ECO:0000256" key="2">
    <source>
        <dbReference type="ARBA" id="ARBA00022448"/>
    </source>
</evidence>
<feature type="transmembrane region" description="Helical" evidence="7">
    <location>
        <begin position="307"/>
        <end position="326"/>
    </location>
</feature>
<comment type="subcellular location">
    <subcellularLocation>
        <location evidence="1">Cell membrane</location>
        <topology evidence="1">Multi-pass membrane protein</topology>
    </subcellularLocation>
</comment>
<feature type="transmembrane region" description="Helical" evidence="7">
    <location>
        <begin position="276"/>
        <end position="295"/>
    </location>
</feature>
<dbReference type="EMBL" id="JAMZEC010000001">
    <property type="protein sequence ID" value="MCP2345619.1"/>
    <property type="molecule type" value="Genomic_DNA"/>
</dbReference>
<name>A0ABT1JXX5_9ACTN</name>
<feature type="transmembrane region" description="Helical" evidence="7">
    <location>
        <begin position="240"/>
        <end position="264"/>
    </location>
</feature>
<evidence type="ECO:0000256" key="7">
    <source>
        <dbReference type="SAM" id="Phobius"/>
    </source>
</evidence>
<feature type="transmembrane region" description="Helical" evidence="7">
    <location>
        <begin position="46"/>
        <end position="69"/>
    </location>
</feature>
<keyword evidence="6 7" id="KW-0472">Membrane</keyword>
<protein>
    <submittedName>
        <fullName evidence="9">Metabolite-proton symporter</fullName>
    </submittedName>
</protein>
<feature type="transmembrane region" description="Helical" evidence="7">
    <location>
        <begin position="180"/>
        <end position="201"/>
    </location>
</feature>
<dbReference type="Proteomes" id="UP001320766">
    <property type="component" value="Unassembled WGS sequence"/>
</dbReference>
<dbReference type="PROSITE" id="PS50850">
    <property type="entry name" value="MFS"/>
    <property type="match status" value="1"/>
</dbReference>
<comment type="caution">
    <text evidence="9">The sequence shown here is derived from an EMBL/GenBank/DDBJ whole genome shotgun (WGS) entry which is preliminary data.</text>
</comment>
<dbReference type="InterPro" id="IPR020846">
    <property type="entry name" value="MFS_dom"/>
</dbReference>
<evidence type="ECO:0000256" key="3">
    <source>
        <dbReference type="ARBA" id="ARBA00022475"/>
    </source>
</evidence>
<dbReference type="InterPro" id="IPR036259">
    <property type="entry name" value="MFS_trans_sf"/>
</dbReference>
<feature type="transmembrane region" description="Helical" evidence="7">
    <location>
        <begin position="7"/>
        <end position="26"/>
    </location>
</feature>
<dbReference type="PANTHER" id="PTHR43045:SF1">
    <property type="entry name" value="SHIKIMATE TRANSPORTER"/>
    <property type="match status" value="1"/>
</dbReference>
<feature type="transmembrane region" description="Helical" evidence="7">
    <location>
        <begin position="146"/>
        <end position="168"/>
    </location>
</feature>
<dbReference type="InterPro" id="IPR005828">
    <property type="entry name" value="MFS_sugar_transport-like"/>
</dbReference>
<dbReference type="PANTHER" id="PTHR43045">
    <property type="entry name" value="SHIKIMATE TRANSPORTER"/>
    <property type="match status" value="1"/>
</dbReference>
<reference evidence="9 10" key="1">
    <citation type="submission" date="2022-06" db="EMBL/GenBank/DDBJ databases">
        <title>Sequencing the genomes of 1000 actinobacteria strains.</title>
        <authorList>
            <person name="Klenk H.-P."/>
        </authorList>
    </citation>
    <scope>NUCLEOTIDE SEQUENCE [LARGE SCALE GENOMIC DNA]</scope>
    <source>
        <strain evidence="9 10">DSM 44170</strain>
    </source>
</reference>
<feature type="domain" description="Major facilitator superfamily (MFS) profile" evidence="8">
    <location>
        <begin position="7"/>
        <end position="425"/>
    </location>
</feature>
<dbReference type="RefSeq" id="WP_253767335.1">
    <property type="nucleotide sequence ID" value="NZ_BAAAVE010000052.1"/>
</dbReference>
<evidence type="ECO:0000256" key="1">
    <source>
        <dbReference type="ARBA" id="ARBA00004651"/>
    </source>
</evidence>
<feature type="transmembrane region" description="Helical" evidence="7">
    <location>
        <begin position="332"/>
        <end position="357"/>
    </location>
</feature>
<dbReference type="Pfam" id="PF00083">
    <property type="entry name" value="Sugar_tr"/>
    <property type="match status" value="1"/>
</dbReference>
<evidence type="ECO:0000256" key="4">
    <source>
        <dbReference type="ARBA" id="ARBA00022692"/>
    </source>
</evidence>
<feature type="transmembrane region" description="Helical" evidence="7">
    <location>
        <begin position="105"/>
        <end position="125"/>
    </location>
</feature>
<organism evidence="9 10">
    <name type="scientific">Nonomuraea roseoviolacea subsp. carminata</name>
    <dbReference type="NCBI Taxonomy" id="160689"/>
    <lineage>
        <taxon>Bacteria</taxon>
        <taxon>Bacillati</taxon>
        <taxon>Actinomycetota</taxon>
        <taxon>Actinomycetes</taxon>
        <taxon>Streptosporangiales</taxon>
        <taxon>Streptosporangiaceae</taxon>
        <taxon>Nonomuraea</taxon>
    </lineage>
</organism>
<feature type="transmembrane region" description="Helical" evidence="7">
    <location>
        <begin position="398"/>
        <end position="420"/>
    </location>
</feature>
<proteinExistence type="predicted"/>
<keyword evidence="3" id="KW-1003">Cell membrane</keyword>
<keyword evidence="10" id="KW-1185">Reference proteome</keyword>
<keyword evidence="2" id="KW-0813">Transport</keyword>
<feature type="transmembrane region" description="Helical" evidence="7">
    <location>
        <begin position="369"/>
        <end position="392"/>
    </location>
</feature>
<dbReference type="Gene3D" id="1.20.1250.20">
    <property type="entry name" value="MFS general substrate transporter like domains"/>
    <property type="match status" value="2"/>
</dbReference>
<keyword evidence="4 7" id="KW-0812">Transmembrane</keyword>
<dbReference type="InterPro" id="IPR011701">
    <property type="entry name" value="MFS"/>
</dbReference>
<evidence type="ECO:0000256" key="6">
    <source>
        <dbReference type="ARBA" id="ARBA00023136"/>
    </source>
</evidence>
<evidence type="ECO:0000256" key="5">
    <source>
        <dbReference type="ARBA" id="ARBA00022989"/>
    </source>
</evidence>
<accession>A0ABT1JXX5</accession>
<gene>
    <name evidence="9" type="ORF">HD595_001741</name>
</gene>
<evidence type="ECO:0000313" key="9">
    <source>
        <dbReference type="EMBL" id="MCP2345619.1"/>
    </source>
</evidence>
<dbReference type="SUPFAM" id="SSF103473">
    <property type="entry name" value="MFS general substrate transporter"/>
    <property type="match status" value="1"/>
</dbReference>
<keyword evidence="5 7" id="KW-1133">Transmembrane helix</keyword>
<dbReference type="Pfam" id="PF07690">
    <property type="entry name" value="MFS_1"/>
    <property type="match status" value="1"/>
</dbReference>
<evidence type="ECO:0000313" key="10">
    <source>
        <dbReference type="Proteomes" id="UP001320766"/>
    </source>
</evidence>
<sequence length="445" mass="46498">MNRATRAAGAAFVGTTIEWYDFYVYATAAALLFDDLFFPNASSPTVALMASFATYAVGFFARPLGGIVFGHFGDRVGRKSALVVTLLMMGAATFAVGVLPTYASVGVLAPVLLVVLRFVQGLAVGGEWGGAALMAVEHAPEDKKTFYGGFAQLGNPAGALLATGAFSLMNLFGEDALHTWGWRVPFIVSAVLVLVGLMIRLRVEESPVFKEAVFKESVSDRPVGQGVPIKEVFRGSWRSVLLGIGTLPVAIGGYYILTTFLLSYATGPYAGESEQLILNGLSLAAFVELVATLGMAWMGDRFGNRKVVIWFLVATAVLAVPQFTVLGSHSTFLIFLMLALMRLATSGTYGPMAAILAEMFPPRVRYTGISLAYQGAGAIFGGLSPLVATALVGAADGAAWPAVALLAGMCVLSVVCLAVAPRHLDRAPAAPATGTTGAATTTTTA</sequence>
<feature type="transmembrane region" description="Helical" evidence="7">
    <location>
        <begin position="81"/>
        <end position="99"/>
    </location>
</feature>
<evidence type="ECO:0000259" key="8">
    <source>
        <dbReference type="PROSITE" id="PS50850"/>
    </source>
</evidence>
<dbReference type="CDD" id="cd17369">
    <property type="entry name" value="MFS_ShiA_like"/>
    <property type="match status" value="1"/>
</dbReference>